<organism evidence="2">
    <name type="scientific">Toxocara canis</name>
    <name type="common">Canine roundworm</name>
    <dbReference type="NCBI Taxonomy" id="6265"/>
    <lineage>
        <taxon>Eukaryota</taxon>
        <taxon>Metazoa</taxon>
        <taxon>Ecdysozoa</taxon>
        <taxon>Nematoda</taxon>
        <taxon>Chromadorea</taxon>
        <taxon>Rhabditida</taxon>
        <taxon>Spirurina</taxon>
        <taxon>Ascaridomorpha</taxon>
        <taxon>Ascaridoidea</taxon>
        <taxon>Toxocaridae</taxon>
        <taxon>Toxocara</taxon>
    </lineage>
</organism>
<dbReference type="EMBL" id="UYWY01028287">
    <property type="protein sequence ID" value="VDM51433.1"/>
    <property type="molecule type" value="Genomic_DNA"/>
</dbReference>
<evidence type="ECO:0000313" key="2">
    <source>
        <dbReference type="EMBL" id="VDM51433.1"/>
    </source>
</evidence>
<feature type="compositionally biased region" description="Basic and acidic residues" evidence="1">
    <location>
        <begin position="46"/>
        <end position="68"/>
    </location>
</feature>
<sequence>MEWENEVLKARIIEVERQRKKELTELMADYDERIAELRSLVEKNTKDNAHLEAERSDAVAETGLRSESHGISARSSQAVVERLQTQMASFEEWHQELERENKVVWMSVAILGLCVSCKKRFSLIAQCNASYASP</sequence>
<evidence type="ECO:0000256" key="1">
    <source>
        <dbReference type="SAM" id="MobiDB-lite"/>
    </source>
</evidence>
<feature type="region of interest" description="Disordered" evidence="1">
    <location>
        <begin position="46"/>
        <end position="72"/>
    </location>
</feature>
<protein>
    <submittedName>
        <fullName evidence="2">Uncharacterized protein</fullName>
    </submittedName>
</protein>
<gene>
    <name evidence="2" type="ORF">TCNE_LOCUS20112</name>
</gene>
<proteinExistence type="predicted"/>
<reference evidence="2" key="1">
    <citation type="submission" date="2018-11" db="EMBL/GenBank/DDBJ databases">
        <authorList>
            <consortium name="Pathogen Informatics"/>
        </authorList>
    </citation>
    <scope>NUCLEOTIDE SEQUENCE [LARGE SCALE GENOMIC DNA]</scope>
</reference>
<name>A0A3P7H1X9_TOXCA</name>
<accession>A0A3P7H1X9</accession>
<dbReference type="AlphaFoldDB" id="A0A3P7H1X9"/>